<evidence type="ECO:0000256" key="8">
    <source>
        <dbReference type="ARBA" id="ARBA00031828"/>
    </source>
</evidence>
<evidence type="ECO:0000313" key="10">
    <source>
        <dbReference type="EMBL" id="CAA0122429.1"/>
    </source>
</evidence>
<keyword evidence="3" id="KW-0963">Cytoplasm</keyword>
<dbReference type="InterPro" id="IPR004446">
    <property type="entry name" value="Heptose_bisP_phosphatase"/>
</dbReference>
<dbReference type="SUPFAM" id="SSF56784">
    <property type="entry name" value="HAD-like"/>
    <property type="match status" value="1"/>
</dbReference>
<dbReference type="InterPro" id="IPR023214">
    <property type="entry name" value="HAD_sf"/>
</dbReference>
<dbReference type="PANTHER" id="PTHR42891:SF1">
    <property type="entry name" value="D-GLYCERO-BETA-D-MANNO-HEPTOSE-1,7-BISPHOSPHATE 7-PHOSPHATASE"/>
    <property type="match status" value="1"/>
</dbReference>
<evidence type="ECO:0000256" key="6">
    <source>
        <dbReference type="ARBA" id="ARBA00022833"/>
    </source>
</evidence>
<evidence type="ECO:0000256" key="5">
    <source>
        <dbReference type="ARBA" id="ARBA00022801"/>
    </source>
</evidence>
<evidence type="ECO:0000256" key="4">
    <source>
        <dbReference type="ARBA" id="ARBA00022723"/>
    </source>
</evidence>
<gene>
    <name evidence="10" type="primary">gmhB_1</name>
    <name evidence="9" type="synonym">gmhB_2</name>
    <name evidence="10" type="ORF">OPDIPICF_02600</name>
    <name evidence="9" type="ORF">OPDIPICF_04020</name>
</gene>
<keyword evidence="5 10" id="KW-0378">Hydrolase</keyword>
<dbReference type="NCBIfam" id="TIGR00213">
    <property type="entry name" value="GmhB_yaeD"/>
    <property type="match status" value="1"/>
</dbReference>
<evidence type="ECO:0000256" key="7">
    <source>
        <dbReference type="ARBA" id="ARBA00023277"/>
    </source>
</evidence>
<dbReference type="AlphaFoldDB" id="A0A5S9QUB6"/>
<dbReference type="InterPro" id="IPR036412">
    <property type="entry name" value="HAD-like_sf"/>
</dbReference>
<dbReference type="InterPro" id="IPR006549">
    <property type="entry name" value="HAD-SF_hydro_IIIA"/>
</dbReference>
<dbReference type="NCBIfam" id="TIGR01656">
    <property type="entry name" value="Histidinol-ppas"/>
    <property type="match status" value="1"/>
</dbReference>
<dbReference type="GO" id="GO:0016791">
    <property type="term" value="F:phosphatase activity"/>
    <property type="evidence" value="ECO:0007669"/>
    <property type="project" value="InterPro"/>
</dbReference>
<dbReference type="PANTHER" id="PTHR42891">
    <property type="entry name" value="D-GLYCERO-BETA-D-MANNO-HEPTOSE-1,7-BISPHOSPHATE 7-PHOSPHATASE"/>
    <property type="match status" value="1"/>
</dbReference>
<sequence length="187" mass="21619">MINRRPCLFLDRDGVINRDIAYAHKAEDITFVPGIFRLCRIFQRAGYRIVIVTNQSGIARGYYSEADFQHLTQWMHNEFRRRGITITATYHCPHHPNISGPCHCRKPAPGMLQRATKRYQLDVRQSVMIGDKTSDMQAAKAAGIKHRILISPEPLFRHSKMATMCVQYHRQIFARLKGIIDTRQLKG</sequence>
<evidence type="ECO:0000256" key="3">
    <source>
        <dbReference type="ARBA" id="ARBA00022490"/>
    </source>
</evidence>
<comment type="subcellular location">
    <subcellularLocation>
        <location evidence="1">Cytoplasm</location>
    </subcellularLocation>
</comment>
<dbReference type="FunFam" id="3.40.50.1000:FF:000037">
    <property type="entry name" value="D,D-heptose 1,7-bisphosphate phosphatase"/>
    <property type="match status" value="1"/>
</dbReference>
<name>A0A5S9QUB6_9GAMM</name>
<keyword evidence="7" id="KW-0119">Carbohydrate metabolism</keyword>
<dbReference type="Gene3D" id="3.40.50.1000">
    <property type="entry name" value="HAD superfamily/HAD-like"/>
    <property type="match status" value="1"/>
</dbReference>
<organism evidence="10 11">
    <name type="scientific">BD1-7 clade bacterium</name>
    <dbReference type="NCBI Taxonomy" id="2029982"/>
    <lineage>
        <taxon>Bacteria</taxon>
        <taxon>Pseudomonadati</taxon>
        <taxon>Pseudomonadota</taxon>
        <taxon>Gammaproteobacteria</taxon>
        <taxon>Cellvibrionales</taxon>
        <taxon>Spongiibacteraceae</taxon>
        <taxon>BD1-7 clade</taxon>
    </lineage>
</organism>
<dbReference type="NCBIfam" id="NF006506">
    <property type="entry name" value="PRK08942.1"/>
    <property type="match status" value="1"/>
</dbReference>
<dbReference type="CDD" id="cd07503">
    <property type="entry name" value="HAD_HisB-N"/>
    <property type="match status" value="1"/>
</dbReference>
<dbReference type="EMBL" id="CACSIO010000004">
    <property type="protein sequence ID" value="CAA0096878.1"/>
    <property type="molecule type" value="Genomic_DNA"/>
</dbReference>
<evidence type="ECO:0000313" key="9">
    <source>
        <dbReference type="EMBL" id="CAA0096878.1"/>
    </source>
</evidence>
<protein>
    <recommendedName>
        <fullName evidence="8">D,D-heptose 1,7-bisphosphate phosphatase</fullName>
    </recommendedName>
</protein>
<keyword evidence="11" id="KW-1185">Reference proteome</keyword>
<proteinExistence type="inferred from homology"/>
<dbReference type="InterPro" id="IPR006543">
    <property type="entry name" value="Histidinol-phos"/>
</dbReference>
<dbReference type="Proteomes" id="UP000441399">
    <property type="component" value="Unassembled WGS sequence"/>
</dbReference>
<dbReference type="GO" id="GO:0046872">
    <property type="term" value="F:metal ion binding"/>
    <property type="evidence" value="ECO:0007669"/>
    <property type="project" value="UniProtKB-KW"/>
</dbReference>
<dbReference type="GO" id="GO:0005975">
    <property type="term" value="P:carbohydrate metabolic process"/>
    <property type="evidence" value="ECO:0007669"/>
    <property type="project" value="InterPro"/>
</dbReference>
<evidence type="ECO:0000256" key="1">
    <source>
        <dbReference type="ARBA" id="ARBA00004496"/>
    </source>
</evidence>
<keyword evidence="6" id="KW-0862">Zinc</keyword>
<dbReference type="InterPro" id="IPR006439">
    <property type="entry name" value="HAD-SF_hydro_IA"/>
</dbReference>
<comment type="similarity">
    <text evidence="2">Belongs to the GmhB family.</text>
</comment>
<dbReference type="NCBIfam" id="TIGR01549">
    <property type="entry name" value="HAD-SF-IA-v1"/>
    <property type="match status" value="1"/>
</dbReference>
<dbReference type="OrthoDB" id="9788272at2"/>
<evidence type="ECO:0000313" key="11">
    <source>
        <dbReference type="Proteomes" id="UP000441399"/>
    </source>
</evidence>
<dbReference type="Pfam" id="PF13242">
    <property type="entry name" value="Hydrolase_like"/>
    <property type="match status" value="1"/>
</dbReference>
<keyword evidence="4" id="KW-0479">Metal-binding</keyword>
<dbReference type="NCBIfam" id="TIGR01662">
    <property type="entry name" value="HAD-SF-IIIA"/>
    <property type="match status" value="1"/>
</dbReference>
<dbReference type="GO" id="GO:0005737">
    <property type="term" value="C:cytoplasm"/>
    <property type="evidence" value="ECO:0007669"/>
    <property type="project" value="UniProtKB-SubCell"/>
</dbReference>
<dbReference type="EMBL" id="CACSIO010000045">
    <property type="protein sequence ID" value="CAA0122429.1"/>
    <property type="molecule type" value="Genomic_DNA"/>
</dbReference>
<accession>A0A5S9QUB6</accession>
<evidence type="ECO:0000256" key="2">
    <source>
        <dbReference type="ARBA" id="ARBA00005628"/>
    </source>
</evidence>
<reference evidence="10 11" key="1">
    <citation type="submission" date="2019-11" db="EMBL/GenBank/DDBJ databases">
        <authorList>
            <person name="Holert J."/>
        </authorList>
    </citation>
    <scope>NUCLEOTIDE SEQUENCE [LARGE SCALE GENOMIC DNA]</scope>
    <source>
        <strain evidence="10">SB11_3</strain>
    </source>
</reference>